<name>A0A482MMV0_9CAUD</name>
<sequence>MSKEEVGLDLSNTRIDRLSQVITALEQHKPLNLGGPIAIVAPRAAHRVWKHAIAEYRKYRTGAGRATGRYIMVMDPKQFREECEPSAENAPLKLFEQADWVFVIDDQFPEHRPIVIEGTKRLNLTEQRHRLFMTAVLNG</sequence>
<organism evidence="1 2">
    <name type="scientific">Burkholderia phage BcepSauron</name>
    <dbReference type="NCBI Taxonomy" id="2530033"/>
    <lineage>
        <taxon>Viruses</taxon>
        <taxon>Duplodnaviria</taxon>
        <taxon>Heunggongvirae</taxon>
        <taxon>Uroviricota</taxon>
        <taxon>Caudoviricetes</taxon>
        <taxon>Sarumanvirus</taxon>
        <taxon>Sarumanvirus bcepsauron</taxon>
    </lineage>
</organism>
<protein>
    <submittedName>
        <fullName evidence="1">Uncharacterized protein</fullName>
    </submittedName>
</protein>
<keyword evidence="2" id="KW-1185">Reference proteome</keyword>
<accession>A0A482MMV0</accession>
<gene>
    <name evidence="1" type="ORF">BcepSauron_103</name>
</gene>
<dbReference type="Proteomes" id="UP000301424">
    <property type="component" value="Segment"/>
</dbReference>
<proteinExistence type="predicted"/>
<dbReference type="EMBL" id="MK552141">
    <property type="protein sequence ID" value="QBQ74483.1"/>
    <property type="molecule type" value="Genomic_DNA"/>
</dbReference>
<reference evidence="1 2" key="1">
    <citation type="submission" date="2019-02" db="EMBL/GenBank/DDBJ databases">
        <title>Complete genome sequence of Burkholderia cenocepacia phage BcepSauron.</title>
        <authorList>
            <person name="Park K."/>
            <person name="Gonzalez C."/>
            <person name="Liu M."/>
            <person name="Gill J."/>
        </authorList>
    </citation>
    <scope>NUCLEOTIDE SEQUENCE [LARGE SCALE GENOMIC DNA]</scope>
</reference>
<evidence type="ECO:0000313" key="1">
    <source>
        <dbReference type="EMBL" id="QBQ74483.1"/>
    </source>
</evidence>
<evidence type="ECO:0000313" key="2">
    <source>
        <dbReference type="Proteomes" id="UP000301424"/>
    </source>
</evidence>